<comment type="caution">
    <text evidence="9">The sequence shown here is derived from an EMBL/GenBank/DDBJ whole genome shotgun (WGS) entry which is preliminary data.</text>
</comment>
<gene>
    <name evidence="9" type="ORF">A2970_00195</name>
</gene>
<comment type="catalytic activity">
    <reaction evidence="7">
        <text>deamido-NAD(+) + NH4(+) + ATP = AMP + diphosphate + NAD(+) + H(+)</text>
        <dbReference type="Rhea" id="RHEA:21188"/>
        <dbReference type="ChEBI" id="CHEBI:15378"/>
        <dbReference type="ChEBI" id="CHEBI:28938"/>
        <dbReference type="ChEBI" id="CHEBI:30616"/>
        <dbReference type="ChEBI" id="CHEBI:33019"/>
        <dbReference type="ChEBI" id="CHEBI:57540"/>
        <dbReference type="ChEBI" id="CHEBI:58437"/>
        <dbReference type="ChEBI" id="CHEBI:456215"/>
        <dbReference type="EC" id="6.3.1.5"/>
    </reaction>
</comment>
<dbReference type="GO" id="GO:0005524">
    <property type="term" value="F:ATP binding"/>
    <property type="evidence" value="ECO:0007669"/>
    <property type="project" value="UniProtKB-KW"/>
</dbReference>
<evidence type="ECO:0000256" key="7">
    <source>
        <dbReference type="RuleBase" id="RU003812"/>
    </source>
</evidence>
<dbReference type="Gene3D" id="3.40.50.620">
    <property type="entry name" value="HUPs"/>
    <property type="match status" value="1"/>
</dbReference>
<evidence type="ECO:0000256" key="1">
    <source>
        <dbReference type="ARBA" id="ARBA00004790"/>
    </source>
</evidence>
<sequence>MKISLSIKPDKETNKIVKFLKRVQKTTKIDRVVVGISGGIDSTTVFYLLERAYKPENIYPAILNFYPKDNTLIKKILTGAHIPKENILDLSIKPMVAEIEKRLSANSIRKGNIMARVRMIVLFDLAKKVNGLVCGTENRSERLLGYFTRFGDAASDIEPITYLYKTQLYQLASFLEVPKAIIKAAPTAGLWNNQTDEKEFGFSYRDADQVLHFYVDRRIKAEKIKKMGLKNAKKIIDFVEKNLFKQKVPYRFSG</sequence>
<dbReference type="GO" id="GO:0005737">
    <property type="term" value="C:cytoplasm"/>
    <property type="evidence" value="ECO:0007669"/>
    <property type="project" value="InterPro"/>
</dbReference>
<dbReference type="AlphaFoldDB" id="A0A1F7JAW8"/>
<dbReference type="STRING" id="1802069.A2970_00195"/>
<dbReference type="PANTHER" id="PTHR23090">
    <property type="entry name" value="NH 3 /GLUTAMINE-DEPENDENT NAD + SYNTHETASE"/>
    <property type="match status" value="1"/>
</dbReference>
<feature type="domain" description="NAD/GMP synthase" evidence="8">
    <location>
        <begin position="13"/>
        <end position="249"/>
    </location>
</feature>
<proteinExistence type="inferred from homology"/>
<dbReference type="CDD" id="cd00553">
    <property type="entry name" value="NAD_synthase"/>
    <property type="match status" value="1"/>
</dbReference>
<dbReference type="EMBL" id="MGAT01000015">
    <property type="protein sequence ID" value="OGK52761.1"/>
    <property type="molecule type" value="Genomic_DNA"/>
</dbReference>
<dbReference type="NCBIfam" id="TIGR00552">
    <property type="entry name" value="nadE"/>
    <property type="match status" value="1"/>
</dbReference>
<evidence type="ECO:0000256" key="6">
    <source>
        <dbReference type="RuleBase" id="RU003811"/>
    </source>
</evidence>
<comment type="similarity">
    <text evidence="6">Belongs to the NAD synthetase family.</text>
</comment>
<dbReference type="InterPro" id="IPR003694">
    <property type="entry name" value="NAD_synthase"/>
</dbReference>
<evidence type="ECO:0000256" key="3">
    <source>
        <dbReference type="ARBA" id="ARBA00022741"/>
    </source>
</evidence>
<dbReference type="InterPro" id="IPR022310">
    <property type="entry name" value="NAD/GMP_synthase"/>
</dbReference>
<keyword evidence="3 6" id="KW-0547">Nucleotide-binding</keyword>
<evidence type="ECO:0000313" key="9">
    <source>
        <dbReference type="EMBL" id="OGK52761.1"/>
    </source>
</evidence>
<dbReference type="EC" id="6.3.1.5" evidence="7"/>
<accession>A0A1F7JAW8</accession>
<keyword evidence="2 6" id="KW-0436">Ligase</keyword>
<keyword evidence="5 6" id="KW-0520">NAD</keyword>
<evidence type="ECO:0000256" key="5">
    <source>
        <dbReference type="ARBA" id="ARBA00023027"/>
    </source>
</evidence>
<reference evidence="9 10" key="1">
    <citation type="journal article" date="2016" name="Nat. Commun.">
        <title>Thousands of microbial genomes shed light on interconnected biogeochemical processes in an aquifer system.</title>
        <authorList>
            <person name="Anantharaman K."/>
            <person name="Brown C.T."/>
            <person name="Hug L.A."/>
            <person name="Sharon I."/>
            <person name="Castelle C.J."/>
            <person name="Probst A.J."/>
            <person name="Thomas B.C."/>
            <person name="Singh A."/>
            <person name="Wilkins M.J."/>
            <person name="Karaoz U."/>
            <person name="Brodie E.L."/>
            <person name="Williams K.H."/>
            <person name="Hubbard S.S."/>
            <person name="Banfield J.F."/>
        </authorList>
    </citation>
    <scope>NUCLEOTIDE SEQUENCE [LARGE SCALE GENOMIC DNA]</scope>
</reference>
<protein>
    <recommendedName>
        <fullName evidence="7">NH(3)-dependent NAD(+) synthetase</fullName>
        <ecNumber evidence="7">6.3.1.5</ecNumber>
    </recommendedName>
</protein>
<dbReference type="InterPro" id="IPR014729">
    <property type="entry name" value="Rossmann-like_a/b/a_fold"/>
</dbReference>
<comment type="pathway">
    <text evidence="1">Cofactor biosynthesis; NAD(+) biosynthesis.</text>
</comment>
<dbReference type="Pfam" id="PF02540">
    <property type="entry name" value="NAD_synthase"/>
    <property type="match status" value="1"/>
</dbReference>
<dbReference type="GO" id="GO:0004359">
    <property type="term" value="F:glutaminase activity"/>
    <property type="evidence" value="ECO:0007669"/>
    <property type="project" value="InterPro"/>
</dbReference>
<organism evidence="9 10">
    <name type="scientific">Candidatus Roizmanbacteria bacterium RIFCSPLOWO2_01_FULL_44_13</name>
    <dbReference type="NCBI Taxonomy" id="1802069"/>
    <lineage>
        <taxon>Bacteria</taxon>
        <taxon>Candidatus Roizmaniibacteriota</taxon>
    </lineage>
</organism>
<evidence type="ECO:0000313" key="10">
    <source>
        <dbReference type="Proteomes" id="UP000178857"/>
    </source>
</evidence>
<dbReference type="GO" id="GO:0008795">
    <property type="term" value="F:NAD+ synthase activity"/>
    <property type="evidence" value="ECO:0007669"/>
    <property type="project" value="UniProtKB-EC"/>
</dbReference>
<keyword evidence="4 6" id="KW-0067">ATP-binding</keyword>
<evidence type="ECO:0000256" key="2">
    <source>
        <dbReference type="ARBA" id="ARBA00022598"/>
    </source>
</evidence>
<dbReference type="UniPathway" id="UPA00253"/>
<evidence type="ECO:0000259" key="8">
    <source>
        <dbReference type="Pfam" id="PF02540"/>
    </source>
</evidence>
<dbReference type="Proteomes" id="UP000178857">
    <property type="component" value="Unassembled WGS sequence"/>
</dbReference>
<dbReference type="PANTHER" id="PTHR23090:SF9">
    <property type="entry name" value="GLUTAMINE-DEPENDENT NAD(+) SYNTHETASE"/>
    <property type="match status" value="1"/>
</dbReference>
<dbReference type="GO" id="GO:0003952">
    <property type="term" value="F:NAD+ synthase (glutamine-hydrolyzing) activity"/>
    <property type="evidence" value="ECO:0007669"/>
    <property type="project" value="InterPro"/>
</dbReference>
<dbReference type="SUPFAM" id="SSF52402">
    <property type="entry name" value="Adenine nucleotide alpha hydrolases-like"/>
    <property type="match status" value="1"/>
</dbReference>
<evidence type="ECO:0000256" key="4">
    <source>
        <dbReference type="ARBA" id="ARBA00022840"/>
    </source>
</evidence>
<dbReference type="GO" id="GO:0009435">
    <property type="term" value="P:NAD+ biosynthetic process"/>
    <property type="evidence" value="ECO:0007669"/>
    <property type="project" value="UniProtKB-UniPathway"/>
</dbReference>
<name>A0A1F7JAW8_9BACT</name>